<accession>A0A806KAK9</accession>
<dbReference type="FunFam" id="3.40.50.300:FF:000287">
    <property type="entry name" value="Multidrug ABC transporter ATP-binding protein"/>
    <property type="match status" value="1"/>
</dbReference>
<feature type="transmembrane region" description="Helical" evidence="8">
    <location>
        <begin position="276"/>
        <end position="297"/>
    </location>
</feature>
<keyword evidence="3 8" id="KW-0812">Transmembrane</keyword>
<feature type="domain" description="ABC transporter" evidence="9">
    <location>
        <begin position="339"/>
        <end position="573"/>
    </location>
</feature>
<dbReference type="Pfam" id="PF00005">
    <property type="entry name" value="ABC_tran"/>
    <property type="match status" value="1"/>
</dbReference>
<reference evidence="11" key="1">
    <citation type="submission" date="2012-03" db="EMBL/GenBank/DDBJ databases">
        <title>Functional metagenomics reveals considerable lignocellulase gene clusters in the gut microbiome of a wood-feeding higher termite.</title>
        <authorList>
            <person name="Liu N."/>
        </authorList>
    </citation>
    <scope>NUCLEOTIDE SEQUENCE</scope>
</reference>
<dbReference type="Gene3D" id="3.40.50.300">
    <property type="entry name" value="P-loop containing nucleotide triphosphate hydrolases"/>
    <property type="match status" value="1"/>
</dbReference>
<dbReference type="InterPro" id="IPR036640">
    <property type="entry name" value="ABC1_TM_sf"/>
</dbReference>
<keyword evidence="5 11" id="KW-0067">ATP-binding</keyword>
<comment type="subcellular location">
    <subcellularLocation>
        <location evidence="1">Cell membrane</location>
        <topology evidence="1">Multi-pass membrane protein</topology>
    </subcellularLocation>
</comment>
<evidence type="ECO:0000259" key="10">
    <source>
        <dbReference type="PROSITE" id="PS50929"/>
    </source>
</evidence>
<evidence type="ECO:0000256" key="4">
    <source>
        <dbReference type="ARBA" id="ARBA00022741"/>
    </source>
</evidence>
<feature type="domain" description="ABC transmembrane type-1" evidence="10">
    <location>
        <begin position="20"/>
        <end position="305"/>
    </location>
</feature>
<keyword evidence="2" id="KW-0813">Transport</keyword>
<dbReference type="SUPFAM" id="SSF52540">
    <property type="entry name" value="P-loop containing nucleoside triphosphate hydrolases"/>
    <property type="match status" value="1"/>
</dbReference>
<dbReference type="PANTHER" id="PTHR43394:SF1">
    <property type="entry name" value="ATP-BINDING CASSETTE SUB-FAMILY B MEMBER 10, MITOCHONDRIAL"/>
    <property type="match status" value="1"/>
</dbReference>
<organism evidence="11">
    <name type="scientific">uncultured bacterium contig00010</name>
    <dbReference type="NCBI Taxonomy" id="1181502"/>
    <lineage>
        <taxon>Bacteria</taxon>
        <taxon>environmental samples</taxon>
    </lineage>
</organism>
<dbReference type="PROSITE" id="PS50929">
    <property type="entry name" value="ABC_TM1F"/>
    <property type="match status" value="1"/>
</dbReference>
<feature type="transmembrane region" description="Helical" evidence="8">
    <location>
        <begin position="17"/>
        <end position="36"/>
    </location>
</feature>
<evidence type="ECO:0000256" key="6">
    <source>
        <dbReference type="ARBA" id="ARBA00022989"/>
    </source>
</evidence>
<feature type="transmembrane region" description="Helical" evidence="8">
    <location>
        <begin position="162"/>
        <end position="181"/>
    </location>
</feature>
<evidence type="ECO:0000256" key="7">
    <source>
        <dbReference type="ARBA" id="ARBA00023136"/>
    </source>
</evidence>
<feature type="transmembrane region" description="Helical" evidence="8">
    <location>
        <begin position="132"/>
        <end position="156"/>
    </location>
</feature>
<evidence type="ECO:0000256" key="3">
    <source>
        <dbReference type="ARBA" id="ARBA00022692"/>
    </source>
</evidence>
<dbReference type="InterPro" id="IPR017871">
    <property type="entry name" value="ABC_transporter-like_CS"/>
</dbReference>
<dbReference type="GO" id="GO:0005886">
    <property type="term" value="C:plasma membrane"/>
    <property type="evidence" value="ECO:0007669"/>
    <property type="project" value="UniProtKB-SubCell"/>
</dbReference>
<dbReference type="CDD" id="cd18778">
    <property type="entry name" value="ABC_6TM_exporter_like"/>
    <property type="match status" value="1"/>
</dbReference>
<proteinExistence type="predicted"/>
<evidence type="ECO:0000256" key="2">
    <source>
        <dbReference type="ARBA" id="ARBA00022448"/>
    </source>
</evidence>
<dbReference type="InterPro" id="IPR003593">
    <property type="entry name" value="AAA+_ATPase"/>
</dbReference>
<dbReference type="GO" id="GO:0005524">
    <property type="term" value="F:ATP binding"/>
    <property type="evidence" value="ECO:0007669"/>
    <property type="project" value="UniProtKB-KW"/>
</dbReference>
<dbReference type="InterPro" id="IPR039421">
    <property type="entry name" value="Type_1_exporter"/>
</dbReference>
<keyword evidence="4" id="KW-0547">Nucleotide-binding</keyword>
<dbReference type="InterPro" id="IPR003439">
    <property type="entry name" value="ABC_transporter-like_ATP-bd"/>
</dbReference>
<feature type="transmembrane region" description="Helical" evidence="8">
    <location>
        <begin position="56"/>
        <end position="76"/>
    </location>
</feature>
<dbReference type="EMBL" id="JQ844165">
    <property type="protein sequence ID" value="AGS51594.1"/>
    <property type="molecule type" value="Genomic_DNA"/>
</dbReference>
<dbReference type="SUPFAM" id="SSF90123">
    <property type="entry name" value="ABC transporter transmembrane region"/>
    <property type="match status" value="1"/>
</dbReference>
<dbReference type="PROSITE" id="PS00211">
    <property type="entry name" value="ABC_TRANSPORTER_1"/>
    <property type="match status" value="1"/>
</dbReference>
<dbReference type="PANTHER" id="PTHR43394">
    <property type="entry name" value="ATP-DEPENDENT PERMEASE MDL1, MITOCHONDRIAL"/>
    <property type="match status" value="1"/>
</dbReference>
<dbReference type="SMART" id="SM00382">
    <property type="entry name" value="AAA"/>
    <property type="match status" value="1"/>
</dbReference>
<dbReference type="GO" id="GO:0016887">
    <property type="term" value="F:ATP hydrolysis activity"/>
    <property type="evidence" value="ECO:0007669"/>
    <property type="project" value="InterPro"/>
</dbReference>
<dbReference type="Pfam" id="PF00664">
    <property type="entry name" value="ABC_membrane"/>
    <property type="match status" value="1"/>
</dbReference>
<dbReference type="Gene3D" id="1.20.1560.10">
    <property type="entry name" value="ABC transporter type 1, transmembrane domain"/>
    <property type="match status" value="1"/>
</dbReference>
<evidence type="ECO:0000256" key="1">
    <source>
        <dbReference type="ARBA" id="ARBA00004651"/>
    </source>
</evidence>
<sequence>MVKILWRIAKEAVRYKGWLLLSIIGTLSLTGVNLIAPRIMATMTGLVADGMTYERFISVLWMAAALFCLFLLRILFRFLSNYCSHRAAWRLVLELRMKVYNAIQSFSMDYFHNKQTGELMSRVMNDVATFELIYAHITPDIIINFITLTGVTIILFSINAQLALITCIPIPFILMAGWFFSKRVRPNFQKMQKSQGELSAQLQDNFSGIQEIQAFSRQASASEKVKNKGEDFTRNMLRALKLSAVFHPSVEFMTSLGGVIVVGFGGFLAYKSQLSVADIVAFLLYLALFYAPITGLAQLMESAQQALAGAERVIEILDAPNSITDSPNAQPIGKAEGRISFENVSFSYIKDVPVLDNVTFEVKPGQMVALVGATGVGKTTLSQLISRFYDPVSGRVCLDGRDLRDITLESLRSNISLVLQDTFLFNGTIEENIAFSKPDASFNEIESAARTARIHDEITQMPDGYQTQIGERGVKLSGGQKQRIAIARAVLCQSPVLILDEATASVDVHTEENIQQAINEIAGTRTIVTIAHRLSTVRNANVIYVFEKGRIIQAGSHAELIEQDGLYRRLCKIQEKKTEET</sequence>
<evidence type="ECO:0000256" key="5">
    <source>
        <dbReference type="ARBA" id="ARBA00022840"/>
    </source>
</evidence>
<dbReference type="InterPro" id="IPR011527">
    <property type="entry name" value="ABC1_TM_dom"/>
</dbReference>
<evidence type="ECO:0000313" key="11">
    <source>
        <dbReference type="EMBL" id="AGS51594.1"/>
    </source>
</evidence>
<dbReference type="PROSITE" id="PS50893">
    <property type="entry name" value="ABC_TRANSPORTER_2"/>
    <property type="match status" value="1"/>
</dbReference>
<feature type="transmembrane region" description="Helical" evidence="8">
    <location>
        <begin position="244"/>
        <end position="270"/>
    </location>
</feature>
<dbReference type="InterPro" id="IPR027417">
    <property type="entry name" value="P-loop_NTPase"/>
</dbReference>
<name>A0A806KAK9_9BACT</name>
<protein>
    <submittedName>
        <fullName evidence="11">ABC transporter ATP-binding protein/permease</fullName>
    </submittedName>
</protein>
<dbReference type="GO" id="GO:0015421">
    <property type="term" value="F:ABC-type oligopeptide transporter activity"/>
    <property type="evidence" value="ECO:0007669"/>
    <property type="project" value="TreeGrafter"/>
</dbReference>
<keyword evidence="6 8" id="KW-1133">Transmembrane helix</keyword>
<keyword evidence="7 8" id="KW-0472">Membrane</keyword>
<evidence type="ECO:0000256" key="8">
    <source>
        <dbReference type="SAM" id="Phobius"/>
    </source>
</evidence>
<dbReference type="AlphaFoldDB" id="A0A806KAK9"/>
<evidence type="ECO:0000259" key="9">
    <source>
        <dbReference type="PROSITE" id="PS50893"/>
    </source>
</evidence>